<evidence type="ECO:0000256" key="6">
    <source>
        <dbReference type="ARBA" id="ARBA00023180"/>
    </source>
</evidence>
<dbReference type="SUPFAM" id="SSF100895">
    <property type="entry name" value="Kazal-type serine protease inhibitors"/>
    <property type="match status" value="11"/>
</dbReference>
<organism evidence="8 9">
    <name type="scientific">Desmophyllum pertusum</name>
    <dbReference type="NCBI Taxonomy" id="174260"/>
    <lineage>
        <taxon>Eukaryota</taxon>
        <taxon>Metazoa</taxon>
        <taxon>Cnidaria</taxon>
        <taxon>Anthozoa</taxon>
        <taxon>Hexacorallia</taxon>
        <taxon>Scleractinia</taxon>
        <taxon>Caryophylliina</taxon>
        <taxon>Caryophylliidae</taxon>
        <taxon>Desmophyllum</taxon>
    </lineage>
</organism>
<dbReference type="SMART" id="SM00280">
    <property type="entry name" value="KAZAL"/>
    <property type="match status" value="11"/>
</dbReference>
<feature type="domain" description="Kazal-like" evidence="7">
    <location>
        <begin position="102"/>
        <end position="158"/>
    </location>
</feature>
<evidence type="ECO:0000256" key="2">
    <source>
        <dbReference type="ARBA" id="ARBA00022737"/>
    </source>
</evidence>
<dbReference type="SMART" id="SM00057">
    <property type="entry name" value="FIMAC"/>
    <property type="match status" value="5"/>
</dbReference>
<feature type="domain" description="Kazal-like" evidence="7">
    <location>
        <begin position="368"/>
        <end position="415"/>
    </location>
</feature>
<dbReference type="InterPro" id="IPR013320">
    <property type="entry name" value="ConA-like_dom_sf"/>
</dbReference>
<evidence type="ECO:0000313" key="9">
    <source>
        <dbReference type="Proteomes" id="UP001163046"/>
    </source>
</evidence>
<evidence type="ECO:0000256" key="1">
    <source>
        <dbReference type="ARBA" id="ARBA00022690"/>
    </source>
</evidence>
<dbReference type="Pfam" id="PF07648">
    <property type="entry name" value="Kazal_2"/>
    <property type="match status" value="11"/>
</dbReference>
<feature type="domain" description="Kazal-like" evidence="7">
    <location>
        <begin position="32"/>
        <end position="83"/>
    </location>
</feature>
<dbReference type="AlphaFoldDB" id="A0A9X0A845"/>
<comment type="caution">
    <text evidence="8">The sequence shown here is derived from an EMBL/GenBank/DDBJ whole genome shotgun (WGS) entry which is preliminary data.</text>
</comment>
<reference evidence="8" key="1">
    <citation type="submission" date="2023-01" db="EMBL/GenBank/DDBJ databases">
        <title>Genome assembly of the deep-sea coral Lophelia pertusa.</title>
        <authorList>
            <person name="Herrera S."/>
            <person name="Cordes E."/>
        </authorList>
    </citation>
    <scope>NUCLEOTIDE SEQUENCE</scope>
    <source>
        <strain evidence="8">USNM1676648</strain>
        <tissue evidence="8">Polyp</tissue>
    </source>
</reference>
<protein>
    <submittedName>
        <fullName evidence="8">Sesquiterpene synthase Agr1</fullName>
    </submittedName>
</protein>
<dbReference type="InterPro" id="IPR001791">
    <property type="entry name" value="Laminin_G"/>
</dbReference>
<dbReference type="CDD" id="cd00110">
    <property type="entry name" value="LamG"/>
    <property type="match status" value="1"/>
</dbReference>
<keyword evidence="4" id="KW-0722">Serine protease inhibitor</keyword>
<dbReference type="GO" id="GO:0030154">
    <property type="term" value="P:cell differentiation"/>
    <property type="evidence" value="ECO:0007669"/>
    <property type="project" value="UniProtKB-KW"/>
</dbReference>
<keyword evidence="9" id="KW-1185">Reference proteome</keyword>
<dbReference type="SUPFAM" id="SSF49899">
    <property type="entry name" value="Concanavalin A-like lectins/glucanases"/>
    <property type="match status" value="1"/>
</dbReference>
<dbReference type="InterPro" id="IPR050653">
    <property type="entry name" value="Prot_Inhib_GrowthFact_Antg"/>
</dbReference>
<feature type="domain" description="Kazal-like" evidence="7">
    <location>
        <begin position="583"/>
        <end position="628"/>
    </location>
</feature>
<dbReference type="PANTHER" id="PTHR10913">
    <property type="entry name" value="FOLLISTATIN-RELATED"/>
    <property type="match status" value="1"/>
</dbReference>
<dbReference type="SMART" id="SM00274">
    <property type="entry name" value="FOLN"/>
    <property type="match status" value="10"/>
</dbReference>
<evidence type="ECO:0000256" key="3">
    <source>
        <dbReference type="ARBA" id="ARBA00022782"/>
    </source>
</evidence>
<proteinExistence type="predicted"/>
<dbReference type="InterPro" id="IPR003884">
    <property type="entry name" value="FacI_MAC"/>
</dbReference>
<evidence type="ECO:0000313" key="8">
    <source>
        <dbReference type="EMBL" id="KAJ7393309.1"/>
    </source>
</evidence>
<keyword evidence="6" id="KW-0325">Glycoprotein</keyword>
<evidence type="ECO:0000259" key="7">
    <source>
        <dbReference type="PROSITE" id="PS51465"/>
    </source>
</evidence>
<dbReference type="InterPro" id="IPR036058">
    <property type="entry name" value="Kazal_dom_sf"/>
</dbReference>
<keyword evidence="2" id="KW-0677">Repeat</keyword>
<dbReference type="CDD" id="cd00104">
    <property type="entry name" value="KAZAL_FS"/>
    <property type="match status" value="11"/>
</dbReference>
<name>A0A9X0A845_9CNID</name>
<dbReference type="Gene3D" id="3.30.60.30">
    <property type="match status" value="11"/>
</dbReference>
<sequence>MICFNLTDACSLKRCELYQHCIIDSNKHPRCVCPSPLQCLRNQAASPVCGSDGKTYPSECALRAENCAKRPKALLQFSGECGLVVLPCSSTSCRYGARCGFTRGYPECICPLESECPAENKPVCGSDGRNYPNTCVLTARACLMRKEVIAEYDGTCVACLLANCERFFATCQITETGLAKCVCPVVDDCPVVPDEVCANNSKTYATECHMRVESCQLRTPLRVDRKGPCATCAETKCANYAKCVTIDRQPTCQCPRESDCSATTVATVCGSDGLVYDNECYMKVSSCEAGKRITVNNKGICEDRCSSKQCPFYSECTLDENGEAQCTCVQRCSLIFDPICASDAPCSTVTCQRYAECVSSDDPIGVCVCPRDCPSKPSLVCGSDGNTYNNECHLKVASCKRKANVSVHHVGECNPCYSKQCPPYARCVPQSQISAVCVCPSKCSLVYEPTCGTDHKSYFNLCALQLTACQSNSTVRAAYKGTCDSPTTPCARKSCPPNARCIVVANGTAECACPKSCPPSINFVCGSNGKTYSNTCELEKDACDSNSVITVMHKGHCKTPCYEGKCKYGGYCERVTNTTARCRCRLCHFRYKPVCGSNARSYLNQCFLSRHACLTQTSISVARHGRCSCTRTRCPFGAKCVLQEDGSESCQCPLSCPLSYVPVCGNNKKTYVNRCALNLDTCLTNGSVTLAHEGKCFLGCVETKCRFYSTCVERPNGQAACLCNEECALKLEPVCGSNGKTYINQCLLRADACKQRKNLVVLQKGACTPCVLLKCDFYAECKAQLDGSLECVCQRQCPLSFEPVCGSDAQTYPNQCTLQVESCRTQTRITVAKRGQCVCTGGNCPRPARRSGRTINRRPVIGESIIGLSVKKPLRRHISVGFKGDSYMKYKPLSQLKTTADVQMAFRPISRSGVMLSNKASGKNRNEDYIFIMLKRGRLFSAMILVKDRSGS</sequence>
<feature type="domain" description="Kazal-like" evidence="7">
    <location>
        <begin position="431"/>
        <end position="485"/>
    </location>
</feature>
<dbReference type="PANTHER" id="PTHR10913:SF45">
    <property type="entry name" value="FOLLISTATIN, ISOFORM A-RELATED"/>
    <property type="match status" value="1"/>
</dbReference>
<keyword evidence="1" id="KW-0646">Protease inhibitor</keyword>
<dbReference type="OrthoDB" id="5988997at2759"/>
<feature type="domain" description="Kazal-like" evidence="7">
    <location>
        <begin position="505"/>
        <end position="559"/>
    </location>
</feature>
<keyword evidence="5" id="KW-1015">Disulfide bond</keyword>
<dbReference type="FunFam" id="3.30.60.30:FF:000024">
    <property type="entry name" value="Transmembrane agrin"/>
    <property type="match status" value="1"/>
</dbReference>
<gene>
    <name evidence="8" type="primary">agr-1_3</name>
    <name evidence="8" type="ORF">OS493_006279</name>
</gene>
<evidence type="ECO:0000256" key="4">
    <source>
        <dbReference type="ARBA" id="ARBA00022900"/>
    </source>
</evidence>
<dbReference type="GO" id="GO:0005576">
    <property type="term" value="C:extracellular region"/>
    <property type="evidence" value="ECO:0007669"/>
    <property type="project" value="TreeGrafter"/>
</dbReference>
<dbReference type="InterPro" id="IPR002350">
    <property type="entry name" value="Kazal_dom"/>
</dbReference>
<dbReference type="InterPro" id="IPR003645">
    <property type="entry name" value="Fol_N"/>
</dbReference>
<dbReference type="PROSITE" id="PS51465">
    <property type="entry name" value="KAZAL_2"/>
    <property type="match status" value="11"/>
</dbReference>
<feature type="domain" description="Kazal-like" evidence="7">
    <location>
        <begin position="644"/>
        <end position="698"/>
    </location>
</feature>
<feature type="domain" description="Kazal-like" evidence="7">
    <location>
        <begin position="246"/>
        <end position="303"/>
    </location>
</feature>
<evidence type="ECO:0000256" key="5">
    <source>
        <dbReference type="ARBA" id="ARBA00023157"/>
    </source>
</evidence>
<dbReference type="EMBL" id="MU825398">
    <property type="protein sequence ID" value="KAJ7393309.1"/>
    <property type="molecule type" value="Genomic_DNA"/>
</dbReference>
<keyword evidence="3" id="KW-0221">Differentiation</keyword>
<accession>A0A9X0A845</accession>
<feature type="domain" description="Kazal-like" evidence="7">
    <location>
        <begin position="792"/>
        <end position="838"/>
    </location>
</feature>
<feature type="domain" description="Kazal-like" evidence="7">
    <location>
        <begin position="182"/>
        <end position="231"/>
    </location>
</feature>
<dbReference type="Proteomes" id="UP001163046">
    <property type="component" value="Unassembled WGS sequence"/>
</dbReference>
<dbReference type="Gene3D" id="2.60.120.200">
    <property type="match status" value="1"/>
</dbReference>
<feature type="domain" description="Kazal-like" evidence="7">
    <location>
        <begin position="722"/>
        <end position="769"/>
    </location>
</feature>